<dbReference type="Proteomes" id="UP000824469">
    <property type="component" value="Unassembled WGS sequence"/>
</dbReference>
<dbReference type="AlphaFoldDB" id="A0AA38FN60"/>
<proteinExistence type="predicted"/>
<evidence type="ECO:0000313" key="3">
    <source>
        <dbReference type="Proteomes" id="UP000824469"/>
    </source>
</evidence>
<dbReference type="PANTHER" id="PTHR23342">
    <property type="entry name" value="N-ACETYLGLUTAMATE SYNTHASE"/>
    <property type="match status" value="1"/>
</dbReference>
<dbReference type="GO" id="GO:0009534">
    <property type="term" value="C:chloroplast thylakoid"/>
    <property type="evidence" value="ECO:0007669"/>
    <property type="project" value="TreeGrafter"/>
</dbReference>
<dbReference type="EMBL" id="JAHRHJ020000007">
    <property type="protein sequence ID" value="KAH9307787.1"/>
    <property type="molecule type" value="Genomic_DNA"/>
</dbReference>
<feature type="non-terminal residue" evidence="2">
    <location>
        <position position="1"/>
    </location>
</feature>
<protein>
    <submittedName>
        <fullName evidence="2">Uncharacterized protein</fullName>
    </submittedName>
</protein>
<evidence type="ECO:0000256" key="1">
    <source>
        <dbReference type="ARBA" id="ARBA00022679"/>
    </source>
</evidence>
<dbReference type="Gene3D" id="3.40.1160.10">
    <property type="entry name" value="Acetylglutamate kinase-like"/>
    <property type="match status" value="1"/>
</dbReference>
<dbReference type="PANTHER" id="PTHR23342:SF0">
    <property type="entry name" value="N-ACETYLGLUTAMATE SYNTHASE, MITOCHONDRIAL"/>
    <property type="match status" value="1"/>
</dbReference>
<feature type="non-terminal residue" evidence="2">
    <location>
        <position position="106"/>
    </location>
</feature>
<accession>A0AA38FN60</accession>
<gene>
    <name evidence="2" type="ORF">KI387_035698</name>
</gene>
<organism evidence="2 3">
    <name type="scientific">Taxus chinensis</name>
    <name type="common">Chinese yew</name>
    <name type="synonym">Taxus wallichiana var. chinensis</name>
    <dbReference type="NCBI Taxonomy" id="29808"/>
    <lineage>
        <taxon>Eukaryota</taxon>
        <taxon>Viridiplantae</taxon>
        <taxon>Streptophyta</taxon>
        <taxon>Embryophyta</taxon>
        <taxon>Tracheophyta</taxon>
        <taxon>Spermatophyta</taxon>
        <taxon>Pinopsida</taxon>
        <taxon>Pinidae</taxon>
        <taxon>Conifers II</taxon>
        <taxon>Cupressales</taxon>
        <taxon>Taxaceae</taxon>
        <taxon>Taxus</taxon>
    </lineage>
</organism>
<keyword evidence="1" id="KW-0808">Transferase</keyword>
<dbReference type="InterPro" id="IPR036393">
    <property type="entry name" value="AceGlu_kinase-like_sf"/>
</dbReference>
<dbReference type="SUPFAM" id="SSF53633">
    <property type="entry name" value="Carbamate kinase-like"/>
    <property type="match status" value="1"/>
</dbReference>
<dbReference type="GO" id="GO:0003991">
    <property type="term" value="F:acetylglutamate kinase activity"/>
    <property type="evidence" value="ECO:0007669"/>
    <property type="project" value="TreeGrafter"/>
</dbReference>
<sequence length="106" mass="11784">NSSPQNGFTQWTGQGGHIGIGIALHSKIPRHVFVHGGGPKINEWLVRVGIRPQFKNGLRVTDAPTMEVVEMLLVSKVNKSLVSLITTVGEMLWDLWEGWETYCCKV</sequence>
<evidence type="ECO:0000313" key="2">
    <source>
        <dbReference type="EMBL" id="KAH9307787.1"/>
    </source>
</evidence>
<name>A0AA38FN60_TAXCH</name>
<dbReference type="GO" id="GO:0006526">
    <property type="term" value="P:L-arginine biosynthetic process"/>
    <property type="evidence" value="ECO:0007669"/>
    <property type="project" value="TreeGrafter"/>
</dbReference>
<comment type="caution">
    <text evidence="2">The sequence shown here is derived from an EMBL/GenBank/DDBJ whole genome shotgun (WGS) entry which is preliminary data.</text>
</comment>
<reference evidence="2 3" key="1">
    <citation type="journal article" date="2021" name="Nat. Plants">
        <title>The Taxus genome provides insights into paclitaxel biosynthesis.</title>
        <authorList>
            <person name="Xiong X."/>
            <person name="Gou J."/>
            <person name="Liao Q."/>
            <person name="Li Y."/>
            <person name="Zhou Q."/>
            <person name="Bi G."/>
            <person name="Li C."/>
            <person name="Du R."/>
            <person name="Wang X."/>
            <person name="Sun T."/>
            <person name="Guo L."/>
            <person name="Liang H."/>
            <person name="Lu P."/>
            <person name="Wu Y."/>
            <person name="Zhang Z."/>
            <person name="Ro D.K."/>
            <person name="Shang Y."/>
            <person name="Huang S."/>
            <person name="Yan J."/>
        </authorList>
    </citation>
    <scope>NUCLEOTIDE SEQUENCE [LARGE SCALE GENOMIC DNA]</scope>
    <source>
        <strain evidence="2">Ta-2019</strain>
    </source>
</reference>
<keyword evidence="3" id="KW-1185">Reference proteome</keyword>